<dbReference type="GO" id="GO:0006307">
    <property type="term" value="P:DNA alkylation repair"/>
    <property type="evidence" value="ECO:0007669"/>
    <property type="project" value="InterPro"/>
</dbReference>
<evidence type="ECO:0000313" key="4">
    <source>
        <dbReference type="EMBL" id="CAG8542677.1"/>
    </source>
</evidence>
<dbReference type="OrthoDB" id="277832at2759"/>
<dbReference type="SMART" id="SM00322">
    <property type="entry name" value="KH"/>
    <property type="match status" value="1"/>
</dbReference>
<dbReference type="PANTHER" id="PTHR13360:SF1">
    <property type="entry name" value="ACTIVATING SIGNAL COINTEGRATOR 1 COMPLEX SUBUNIT 1"/>
    <property type="match status" value="1"/>
</dbReference>
<proteinExistence type="predicted"/>
<keyword evidence="5" id="KW-1185">Reference proteome</keyword>
<dbReference type="InterPro" id="IPR009210">
    <property type="entry name" value="ASCC1"/>
</dbReference>
<dbReference type="SUPFAM" id="SSF54791">
    <property type="entry name" value="Eukaryotic type KH-domain (KH-domain type I)"/>
    <property type="match status" value="1"/>
</dbReference>
<dbReference type="SUPFAM" id="SSF55144">
    <property type="entry name" value="LigT-like"/>
    <property type="match status" value="1"/>
</dbReference>
<feature type="compositionally biased region" description="Polar residues" evidence="2">
    <location>
        <begin position="354"/>
        <end position="367"/>
    </location>
</feature>
<dbReference type="InterPro" id="IPR036612">
    <property type="entry name" value="KH_dom_type_1_sf"/>
</dbReference>
<dbReference type="Pfam" id="PF00013">
    <property type="entry name" value="KH_1"/>
    <property type="match status" value="1"/>
</dbReference>
<evidence type="ECO:0000256" key="2">
    <source>
        <dbReference type="SAM" id="MobiDB-lite"/>
    </source>
</evidence>
<dbReference type="InterPro" id="IPR009097">
    <property type="entry name" value="Cyclic_Pdiesterase"/>
</dbReference>
<dbReference type="InterPro" id="IPR019510">
    <property type="entry name" value="AKAP7-like_phosphoesterase"/>
</dbReference>
<dbReference type="InterPro" id="IPR004088">
    <property type="entry name" value="KH_dom_type_1"/>
</dbReference>
<dbReference type="Gene3D" id="3.30.1370.10">
    <property type="entry name" value="K Homology domain, type 1"/>
    <property type="match status" value="1"/>
</dbReference>
<accession>A0A9N9AV10</accession>
<feature type="non-terminal residue" evidence="4">
    <location>
        <position position="409"/>
    </location>
</feature>
<dbReference type="GO" id="GO:0005634">
    <property type="term" value="C:nucleus"/>
    <property type="evidence" value="ECO:0007669"/>
    <property type="project" value="TreeGrafter"/>
</dbReference>
<dbReference type="GO" id="GO:0003723">
    <property type="term" value="F:RNA binding"/>
    <property type="evidence" value="ECO:0007669"/>
    <property type="project" value="UniProtKB-UniRule"/>
</dbReference>
<dbReference type="Gene3D" id="3.90.1140.10">
    <property type="entry name" value="Cyclic phosphodiesterase"/>
    <property type="match status" value="1"/>
</dbReference>
<dbReference type="PROSITE" id="PS50084">
    <property type="entry name" value="KH_TYPE_1"/>
    <property type="match status" value="1"/>
</dbReference>
<dbReference type="PANTHER" id="PTHR13360">
    <property type="entry name" value="ACTIVATING SIGNAL COINTEGRATOR 1 COMPLEX SUBUNIT 1"/>
    <property type="match status" value="1"/>
</dbReference>
<reference evidence="4" key="1">
    <citation type="submission" date="2021-06" db="EMBL/GenBank/DDBJ databases">
        <authorList>
            <person name="Kallberg Y."/>
            <person name="Tangrot J."/>
            <person name="Rosling A."/>
        </authorList>
    </citation>
    <scope>NUCLEOTIDE SEQUENCE</scope>
    <source>
        <strain evidence="4">FL130A</strain>
    </source>
</reference>
<dbReference type="AlphaFoldDB" id="A0A9N9AV10"/>
<feature type="region of interest" description="Disordered" evidence="2">
    <location>
        <begin position="349"/>
        <end position="374"/>
    </location>
</feature>
<organism evidence="4 5">
    <name type="scientific">Ambispora leptoticha</name>
    <dbReference type="NCBI Taxonomy" id="144679"/>
    <lineage>
        <taxon>Eukaryota</taxon>
        <taxon>Fungi</taxon>
        <taxon>Fungi incertae sedis</taxon>
        <taxon>Mucoromycota</taxon>
        <taxon>Glomeromycotina</taxon>
        <taxon>Glomeromycetes</taxon>
        <taxon>Archaeosporales</taxon>
        <taxon>Ambisporaceae</taxon>
        <taxon>Ambispora</taxon>
    </lineage>
</organism>
<name>A0A9N9AV10_9GLOM</name>
<evidence type="ECO:0000313" key="5">
    <source>
        <dbReference type="Proteomes" id="UP000789508"/>
    </source>
</evidence>
<dbReference type="Pfam" id="PF10469">
    <property type="entry name" value="AKAP7_NLS"/>
    <property type="match status" value="1"/>
</dbReference>
<protein>
    <submittedName>
        <fullName evidence="4">4960_t:CDS:1</fullName>
    </submittedName>
</protein>
<dbReference type="Proteomes" id="UP000789508">
    <property type="component" value="Unassembled WGS sequence"/>
</dbReference>
<sequence>MENIVTEIDNDDLTISLETNTSTELGRAMQGITLLNVNNRIYRIPTCTLPKDFKIKNQNEIISKAVDNKEIVNNGNINDDDINTGKNINETNGINNNLNKINNKNTSKSIKKDLQNEYTTMKINVAQIFHKFIIGKGGKTLNNIQRETSTRIRCSRVEDVIEIRGTEKGIGLAKNRINEIVNSSFNKIGATHFLSLPITDSHVQRKVSNFHSDVLSLSIPGIEPSILNNPSSLHITLGMLTLPRQEDVEGATRLLKELSSEIYDLVGTRTLLAQLTGLNLFDDNPANANVLYSRVIEPEGQKVLDKLVEFLHEKFSKACYLKKEDRPVKFHVTLVNSKYRGRDFHAREDEDTISSDMQSDTTTATPNQDDRNKYSTSQKISFSAELILKKFAEINFGTCRIESLRICKV</sequence>
<comment type="caution">
    <text evidence="4">The sequence shown here is derived from an EMBL/GenBank/DDBJ whole genome shotgun (WGS) entry which is preliminary data.</text>
</comment>
<evidence type="ECO:0000256" key="1">
    <source>
        <dbReference type="PROSITE-ProRule" id="PRU00117"/>
    </source>
</evidence>
<gene>
    <name evidence="4" type="ORF">ALEPTO_LOCUS5487</name>
</gene>
<dbReference type="GO" id="GO:0006355">
    <property type="term" value="P:regulation of DNA-templated transcription"/>
    <property type="evidence" value="ECO:0007669"/>
    <property type="project" value="TreeGrafter"/>
</dbReference>
<evidence type="ECO:0000259" key="3">
    <source>
        <dbReference type="SMART" id="SM00322"/>
    </source>
</evidence>
<keyword evidence="1" id="KW-0694">RNA-binding</keyword>
<feature type="domain" description="K Homology" evidence="3">
    <location>
        <begin position="117"/>
        <end position="182"/>
    </location>
</feature>
<dbReference type="EMBL" id="CAJVPS010001554">
    <property type="protein sequence ID" value="CAG8542677.1"/>
    <property type="molecule type" value="Genomic_DNA"/>
</dbReference>
<dbReference type="InterPro" id="IPR004087">
    <property type="entry name" value="KH_dom"/>
</dbReference>